<keyword evidence="2" id="KW-0695">RNA-directed DNA polymerase</keyword>
<gene>
    <name evidence="2" type="primary">RTase</name>
    <name evidence="2" type="ORF">AWC38_SpisGene18201</name>
</gene>
<evidence type="ECO:0000259" key="1">
    <source>
        <dbReference type="PROSITE" id="PS50878"/>
    </source>
</evidence>
<dbReference type="AlphaFoldDB" id="A0A2B4RIN3"/>
<dbReference type="InterPro" id="IPR000477">
    <property type="entry name" value="RT_dom"/>
</dbReference>
<sequence>MTLTWKKAIRNKWKHAILFAKNRTPDNMELKRKYRNICTRERRKAIIEYWFAKSEELKSKPREFYNAFRPFINRKTKESTLISLNTKEGIIVKDQCEVADQLVNYFTTDAVSIVGDNAICITEENHDNQSSVKALREAYLGTHFEFSRVGKDQVQKALENINPNKSCGWDPGAPSKLLKNVACGIAPSLMTLYNSCIELGRWPCAWKMGEWTPVFKKRLVEDWKSSVDRKELVYILSTDLSKAFDFLSHSLIVKKFEAYGIGQNSLNLLRSYFDNRLNRVKIKGVTSDWKRMVLGWPQGSSLGPLLWNLFQNDMSFHINNATLSMYAGDHQMYVTREEA</sequence>
<dbReference type="PANTHER" id="PTHR19446">
    <property type="entry name" value="REVERSE TRANSCRIPTASES"/>
    <property type="match status" value="1"/>
</dbReference>
<dbReference type="GO" id="GO:0003964">
    <property type="term" value="F:RNA-directed DNA polymerase activity"/>
    <property type="evidence" value="ECO:0007669"/>
    <property type="project" value="UniProtKB-KW"/>
</dbReference>
<reference evidence="3" key="1">
    <citation type="journal article" date="2017" name="bioRxiv">
        <title>Comparative analysis of the genomes of Stylophora pistillata and Acropora digitifera provides evidence for extensive differences between species of corals.</title>
        <authorList>
            <person name="Voolstra C.R."/>
            <person name="Li Y."/>
            <person name="Liew Y.J."/>
            <person name="Baumgarten S."/>
            <person name="Zoccola D."/>
            <person name="Flot J.-F."/>
            <person name="Tambutte S."/>
            <person name="Allemand D."/>
            <person name="Aranda M."/>
        </authorList>
    </citation>
    <scope>NUCLEOTIDE SEQUENCE [LARGE SCALE GENOMIC DNA]</scope>
</reference>
<organism evidence="2 3">
    <name type="scientific">Stylophora pistillata</name>
    <name type="common">Smooth cauliflower coral</name>
    <dbReference type="NCBI Taxonomy" id="50429"/>
    <lineage>
        <taxon>Eukaryota</taxon>
        <taxon>Metazoa</taxon>
        <taxon>Cnidaria</taxon>
        <taxon>Anthozoa</taxon>
        <taxon>Hexacorallia</taxon>
        <taxon>Scleractinia</taxon>
        <taxon>Astrocoeniina</taxon>
        <taxon>Pocilloporidae</taxon>
        <taxon>Stylophora</taxon>
    </lineage>
</organism>
<dbReference type="EMBL" id="LSMT01000471">
    <property type="protein sequence ID" value="PFX17471.1"/>
    <property type="molecule type" value="Genomic_DNA"/>
</dbReference>
<dbReference type="OrthoDB" id="5987619at2759"/>
<protein>
    <submittedName>
        <fullName evidence="2">Putative RNA-directed DNA polymerase from transposon BS</fullName>
    </submittedName>
</protein>
<dbReference type="Proteomes" id="UP000225706">
    <property type="component" value="Unassembled WGS sequence"/>
</dbReference>
<accession>A0A2B4RIN3</accession>
<evidence type="ECO:0000313" key="3">
    <source>
        <dbReference type="Proteomes" id="UP000225706"/>
    </source>
</evidence>
<comment type="caution">
    <text evidence="2">The sequence shown here is derived from an EMBL/GenBank/DDBJ whole genome shotgun (WGS) entry which is preliminary data.</text>
</comment>
<dbReference type="STRING" id="50429.A0A2B4RIN3"/>
<evidence type="ECO:0000313" key="2">
    <source>
        <dbReference type="EMBL" id="PFX17471.1"/>
    </source>
</evidence>
<dbReference type="PROSITE" id="PS50878">
    <property type="entry name" value="RT_POL"/>
    <property type="match status" value="1"/>
</dbReference>
<keyword evidence="3" id="KW-1185">Reference proteome</keyword>
<name>A0A2B4RIN3_STYPI</name>
<feature type="domain" description="Reverse transcriptase" evidence="1">
    <location>
        <begin position="41"/>
        <end position="339"/>
    </location>
</feature>
<proteinExistence type="predicted"/>
<keyword evidence="2" id="KW-0548">Nucleotidyltransferase</keyword>
<dbReference type="Pfam" id="PF00078">
    <property type="entry name" value="RVT_1"/>
    <property type="match status" value="1"/>
</dbReference>
<keyword evidence="2" id="KW-0808">Transferase</keyword>